<sequence length="263" mass="30175">MMRSGTSEEQLLEHQQQQELELIRIAKLRELEKQKQKFSERKFKGKNIREHSIFYTTVTLVFFSVSAGASILFLVPLYVDPALSTLAGDFIERPTLCVTTRREDLTGLLNCSWSSCREGCTSDVFKCTHIFVQFVELIDENVNFTFPYNATIQELANFTTELEKATTESVLQVNIKGCGYPPTVKCSVFTETYGFEGAAFPCYYSKKNKTVVMTSYNRDTQLNTIIHFFIVPFIITVISSIGICIIHCNCQCKKERPKYRRPR</sequence>
<accession>A0A1J1IBY0</accession>
<protein>
    <submittedName>
        <fullName evidence="2">CLUMA_CG011170, isoform A</fullName>
    </submittedName>
</protein>
<evidence type="ECO:0000313" key="3">
    <source>
        <dbReference type="Proteomes" id="UP000183832"/>
    </source>
</evidence>
<feature type="transmembrane region" description="Helical" evidence="1">
    <location>
        <begin position="225"/>
        <end position="250"/>
    </location>
</feature>
<dbReference type="GO" id="GO:0005886">
    <property type="term" value="C:plasma membrane"/>
    <property type="evidence" value="ECO:0007669"/>
    <property type="project" value="TreeGrafter"/>
</dbReference>
<evidence type="ECO:0000256" key="1">
    <source>
        <dbReference type="SAM" id="Phobius"/>
    </source>
</evidence>
<dbReference type="EMBL" id="CVRI01000047">
    <property type="protein sequence ID" value="CRK97791.1"/>
    <property type="molecule type" value="Genomic_DNA"/>
</dbReference>
<keyword evidence="3" id="KW-1185">Reference proteome</keyword>
<proteinExistence type="predicted"/>
<evidence type="ECO:0000313" key="2">
    <source>
        <dbReference type="EMBL" id="CRK97791.1"/>
    </source>
</evidence>
<dbReference type="OrthoDB" id="6350671at2759"/>
<keyword evidence="1" id="KW-1133">Transmembrane helix</keyword>
<gene>
    <name evidence="2" type="primary">similar to Protein tipE</name>
    <name evidence="2" type="ORF">CLUMA_CG011170</name>
</gene>
<dbReference type="GO" id="GO:0002028">
    <property type="term" value="P:regulation of sodium ion transport"/>
    <property type="evidence" value="ECO:0007669"/>
    <property type="project" value="TreeGrafter"/>
</dbReference>
<dbReference type="InterPro" id="IPR031578">
    <property type="entry name" value="TipE"/>
</dbReference>
<feature type="non-terminal residue" evidence="2">
    <location>
        <position position="263"/>
    </location>
</feature>
<name>A0A1J1IBY0_9DIPT</name>
<organism evidence="2 3">
    <name type="scientific">Clunio marinus</name>
    <dbReference type="NCBI Taxonomy" id="568069"/>
    <lineage>
        <taxon>Eukaryota</taxon>
        <taxon>Metazoa</taxon>
        <taxon>Ecdysozoa</taxon>
        <taxon>Arthropoda</taxon>
        <taxon>Hexapoda</taxon>
        <taxon>Insecta</taxon>
        <taxon>Pterygota</taxon>
        <taxon>Neoptera</taxon>
        <taxon>Endopterygota</taxon>
        <taxon>Diptera</taxon>
        <taxon>Nematocera</taxon>
        <taxon>Chironomoidea</taxon>
        <taxon>Chironomidae</taxon>
        <taxon>Clunio</taxon>
    </lineage>
</organism>
<keyword evidence="1" id="KW-0812">Transmembrane</keyword>
<dbReference type="PANTHER" id="PTHR12335:SF4">
    <property type="entry name" value="TIPE HOMOLOG 1, ISOFORM B"/>
    <property type="match status" value="1"/>
</dbReference>
<dbReference type="AlphaFoldDB" id="A0A1J1IBY0"/>
<dbReference type="Proteomes" id="UP000183832">
    <property type="component" value="Unassembled WGS sequence"/>
</dbReference>
<dbReference type="STRING" id="568069.A0A1J1IBY0"/>
<feature type="transmembrane region" description="Helical" evidence="1">
    <location>
        <begin position="53"/>
        <end position="79"/>
    </location>
</feature>
<dbReference type="Pfam" id="PF16972">
    <property type="entry name" value="TipE"/>
    <property type="match status" value="2"/>
</dbReference>
<dbReference type="GO" id="GO:0017080">
    <property type="term" value="F:sodium channel regulator activity"/>
    <property type="evidence" value="ECO:0007669"/>
    <property type="project" value="TreeGrafter"/>
</dbReference>
<dbReference type="PANTHER" id="PTHR12335">
    <property type="entry name" value="TIPE PROTEIN TEMPERATURE-INDUCED PARALYTIC E"/>
    <property type="match status" value="1"/>
</dbReference>
<reference evidence="2 3" key="1">
    <citation type="submission" date="2015-04" db="EMBL/GenBank/DDBJ databases">
        <authorList>
            <person name="Syromyatnikov M.Y."/>
            <person name="Popov V.N."/>
        </authorList>
    </citation>
    <scope>NUCLEOTIDE SEQUENCE [LARGE SCALE GENOMIC DNA]</scope>
</reference>
<keyword evidence="1" id="KW-0472">Membrane</keyword>